<dbReference type="HOGENOM" id="CLU_046066_1_0_1"/>
<sequence>MSKPSLLLIPGSFCPPELYDQVVDPVIARGYEIRALHLPSVGLAADKGREGSLPTMYDDAAFIAQEAEKLADQGKAVVLIAHSYGGVPTTQSVKGLAASERKKQGKPGGIVRLAYMTSLVPAVGVSAAGVLAEVPQEQKLDLKIDETGWMYHDQPSATAAITVNHLTPAEGEAVIRRFARHSSVSFGGELTYPGYKDVPVSYLLCEDDLCIPPNIQKAEIDMIEKESGNKVRVTRIPADHCPNITSTQETIDWIVDVAEQAQA</sequence>
<dbReference type="Proteomes" id="UP000019478">
    <property type="component" value="Unassembled WGS sequence"/>
</dbReference>
<comment type="caution">
    <text evidence="2">The sequence shown here is derived from an EMBL/GenBank/DDBJ whole genome shotgun (WGS) entry which is preliminary data.</text>
</comment>
<proteinExistence type="predicted"/>
<dbReference type="InterPro" id="IPR000073">
    <property type="entry name" value="AB_hydrolase_1"/>
</dbReference>
<dbReference type="Pfam" id="PF12697">
    <property type="entry name" value="Abhydrolase_6"/>
    <property type="match status" value="1"/>
</dbReference>
<dbReference type="SUPFAM" id="SSF53474">
    <property type="entry name" value="alpha/beta-Hydrolases"/>
    <property type="match status" value="1"/>
</dbReference>
<name>W9YZ30_9EURO</name>
<dbReference type="eggNOG" id="ENOG502SMUR">
    <property type="taxonomic scope" value="Eukaryota"/>
</dbReference>
<gene>
    <name evidence="2" type="ORF">A1O3_04509</name>
</gene>
<accession>W9YZ30</accession>
<dbReference type="EMBL" id="AMGY01000003">
    <property type="protein sequence ID" value="EXJ87549.1"/>
    <property type="molecule type" value="Genomic_DNA"/>
</dbReference>
<evidence type="ECO:0000259" key="1">
    <source>
        <dbReference type="Pfam" id="PF12697"/>
    </source>
</evidence>
<dbReference type="OrthoDB" id="1263307at2759"/>
<keyword evidence="3" id="KW-1185">Reference proteome</keyword>
<protein>
    <recommendedName>
        <fullName evidence="1">AB hydrolase-1 domain-containing protein</fullName>
    </recommendedName>
</protein>
<dbReference type="InterPro" id="IPR052897">
    <property type="entry name" value="Sec-Metab_Biosynth_Hydrolase"/>
</dbReference>
<dbReference type="PANTHER" id="PTHR37017">
    <property type="entry name" value="AB HYDROLASE-1 DOMAIN-CONTAINING PROTEIN-RELATED"/>
    <property type="match status" value="1"/>
</dbReference>
<evidence type="ECO:0000313" key="2">
    <source>
        <dbReference type="EMBL" id="EXJ87549.1"/>
    </source>
</evidence>
<dbReference type="Gene3D" id="3.40.50.1820">
    <property type="entry name" value="alpha/beta hydrolase"/>
    <property type="match status" value="1"/>
</dbReference>
<dbReference type="InterPro" id="IPR029058">
    <property type="entry name" value="AB_hydrolase_fold"/>
</dbReference>
<feature type="domain" description="AB hydrolase-1" evidence="1">
    <location>
        <begin position="6"/>
        <end position="251"/>
    </location>
</feature>
<dbReference type="GeneID" id="19168628"/>
<organism evidence="2 3">
    <name type="scientific">Capronia epimyces CBS 606.96</name>
    <dbReference type="NCBI Taxonomy" id="1182542"/>
    <lineage>
        <taxon>Eukaryota</taxon>
        <taxon>Fungi</taxon>
        <taxon>Dikarya</taxon>
        <taxon>Ascomycota</taxon>
        <taxon>Pezizomycotina</taxon>
        <taxon>Eurotiomycetes</taxon>
        <taxon>Chaetothyriomycetidae</taxon>
        <taxon>Chaetothyriales</taxon>
        <taxon>Herpotrichiellaceae</taxon>
        <taxon>Capronia</taxon>
    </lineage>
</organism>
<evidence type="ECO:0000313" key="3">
    <source>
        <dbReference type="Proteomes" id="UP000019478"/>
    </source>
</evidence>
<reference evidence="2 3" key="1">
    <citation type="submission" date="2013-03" db="EMBL/GenBank/DDBJ databases">
        <title>The Genome Sequence of Capronia epimyces CBS 606.96.</title>
        <authorList>
            <consortium name="The Broad Institute Genomics Platform"/>
            <person name="Cuomo C."/>
            <person name="de Hoog S."/>
            <person name="Gorbushina A."/>
            <person name="Walker B."/>
            <person name="Young S.K."/>
            <person name="Zeng Q."/>
            <person name="Gargeya S."/>
            <person name="Fitzgerald M."/>
            <person name="Haas B."/>
            <person name="Abouelleil A."/>
            <person name="Allen A.W."/>
            <person name="Alvarado L."/>
            <person name="Arachchi H.M."/>
            <person name="Berlin A.M."/>
            <person name="Chapman S.B."/>
            <person name="Gainer-Dewar J."/>
            <person name="Goldberg J."/>
            <person name="Griggs A."/>
            <person name="Gujja S."/>
            <person name="Hansen M."/>
            <person name="Howarth C."/>
            <person name="Imamovic A."/>
            <person name="Ireland A."/>
            <person name="Larimer J."/>
            <person name="McCowan C."/>
            <person name="Murphy C."/>
            <person name="Pearson M."/>
            <person name="Poon T.W."/>
            <person name="Priest M."/>
            <person name="Roberts A."/>
            <person name="Saif S."/>
            <person name="Shea T."/>
            <person name="Sisk P."/>
            <person name="Sykes S."/>
            <person name="Wortman J."/>
            <person name="Nusbaum C."/>
            <person name="Birren B."/>
        </authorList>
    </citation>
    <scope>NUCLEOTIDE SEQUENCE [LARGE SCALE GENOMIC DNA]</scope>
    <source>
        <strain evidence="2 3">CBS 606.96</strain>
    </source>
</reference>
<dbReference type="RefSeq" id="XP_007732828.1">
    <property type="nucleotide sequence ID" value="XM_007734638.1"/>
</dbReference>
<dbReference type="PANTHER" id="PTHR37017:SF13">
    <property type="entry name" value="AB HYDROLASE-1 DOMAIN-CONTAINING PROTEIN"/>
    <property type="match status" value="1"/>
</dbReference>
<dbReference type="AlphaFoldDB" id="W9YZ30"/>